<dbReference type="EMBL" id="BARS01010840">
    <property type="protein sequence ID" value="GAF97845.1"/>
    <property type="molecule type" value="Genomic_DNA"/>
</dbReference>
<proteinExistence type="predicted"/>
<organism evidence="1">
    <name type="scientific">marine sediment metagenome</name>
    <dbReference type="NCBI Taxonomy" id="412755"/>
    <lineage>
        <taxon>unclassified sequences</taxon>
        <taxon>metagenomes</taxon>
        <taxon>ecological metagenomes</taxon>
    </lineage>
</organism>
<sequence length="84" mass="9873">MKMTDVNEVGGANYYEATIGEKNYVLENFWREQDHEDMSMDVGYDTYERNWKVFEVDEWNGHTELKGDDKIVVVDAFQIATRGK</sequence>
<reference evidence="1" key="1">
    <citation type="journal article" date="2014" name="Front. Microbiol.">
        <title>High frequency of phylogenetically diverse reductive dehalogenase-homologous genes in deep subseafloor sedimentary metagenomes.</title>
        <authorList>
            <person name="Kawai M."/>
            <person name="Futagami T."/>
            <person name="Toyoda A."/>
            <person name="Takaki Y."/>
            <person name="Nishi S."/>
            <person name="Hori S."/>
            <person name="Arai W."/>
            <person name="Tsubouchi T."/>
            <person name="Morono Y."/>
            <person name="Uchiyama I."/>
            <person name="Ito T."/>
            <person name="Fujiyama A."/>
            <person name="Inagaki F."/>
            <person name="Takami H."/>
        </authorList>
    </citation>
    <scope>NUCLEOTIDE SEQUENCE</scope>
    <source>
        <strain evidence="1">Expedition CK06-06</strain>
    </source>
</reference>
<accession>X0VB49</accession>
<evidence type="ECO:0000313" key="1">
    <source>
        <dbReference type="EMBL" id="GAF97845.1"/>
    </source>
</evidence>
<name>X0VB49_9ZZZZ</name>
<comment type="caution">
    <text evidence="1">The sequence shown here is derived from an EMBL/GenBank/DDBJ whole genome shotgun (WGS) entry which is preliminary data.</text>
</comment>
<protein>
    <submittedName>
        <fullName evidence="1">Uncharacterized protein</fullName>
    </submittedName>
</protein>
<dbReference type="AlphaFoldDB" id="X0VB49"/>
<gene>
    <name evidence="1" type="ORF">S01H1_19940</name>
</gene>